<proteinExistence type="predicted"/>
<dbReference type="HOGENOM" id="CLU_027777_0_0_3"/>
<evidence type="ECO:0000313" key="2">
    <source>
        <dbReference type="Proteomes" id="UP000010471"/>
    </source>
</evidence>
<reference evidence="1 2" key="1">
    <citation type="submission" date="2012-06" db="EMBL/GenBank/DDBJ databases">
        <title>Finished plasmid 1 of genome of Microcoleus sp. PCC 7113.</title>
        <authorList>
            <consortium name="US DOE Joint Genome Institute"/>
            <person name="Gugger M."/>
            <person name="Coursin T."/>
            <person name="Rippka R."/>
            <person name="Tandeau De Marsac N."/>
            <person name="Huntemann M."/>
            <person name="Wei C.-L."/>
            <person name="Han J."/>
            <person name="Detter J.C."/>
            <person name="Han C."/>
            <person name="Tapia R."/>
            <person name="Chen A."/>
            <person name="Kyrpides N."/>
            <person name="Mavromatis K."/>
            <person name="Markowitz V."/>
            <person name="Szeto E."/>
            <person name="Ivanova N."/>
            <person name="Pagani I."/>
            <person name="Pati A."/>
            <person name="Goodwin L."/>
            <person name="Nordberg H.P."/>
            <person name="Cantor M.N."/>
            <person name="Hua S.X."/>
            <person name="Woyke T."/>
            <person name="Kerfeld C.A."/>
        </authorList>
    </citation>
    <scope>NUCLEOTIDE SEQUENCE [LARGE SCALE GENOMIC DNA]</scope>
    <source>
        <strain evidence="1 2">PCC 7113</strain>
        <plasmid evidence="1 2">pMIC7113.01</plasmid>
    </source>
</reference>
<organism evidence="1 2">
    <name type="scientific">Allocoleopsis franciscana PCC 7113</name>
    <dbReference type="NCBI Taxonomy" id="1173027"/>
    <lineage>
        <taxon>Bacteria</taxon>
        <taxon>Bacillati</taxon>
        <taxon>Cyanobacteriota</taxon>
        <taxon>Cyanophyceae</taxon>
        <taxon>Coleofasciculales</taxon>
        <taxon>Coleofasciculaceae</taxon>
        <taxon>Allocoleopsis</taxon>
        <taxon>Allocoleopsis franciscana</taxon>
    </lineage>
</organism>
<sequence>MSKQAYTRSKGQVLHRFEPGTVATIPVGTIEIRRHFARKVDDLGKDLQDAVRQELTRWKHLDAQMDAFRRYTAEFVSVITQSVNGSRLEVRECAKCGAIRQMKKWTGDPEARCHHCNHPTLNEIPFVFAHADGTMLQLFPDACPYHAFEYLVLERGTSKRWRCKVSNCSHAASIVRPLPKQSIMKRPDVADSVEAKTGKPPSPMMALTNVSDKKLQVVHSISRINPTPNVEKFLPYPESLQALLAIHLGYFDCLGKSLSELTEIIRVLGKGTQEDQRELEQLIKTLQMSGLGEGQIQTILANRKQVQESDAGGPVVAELRKALARLSPSTLQLLGDAQAERETRDRNQDLTTAQENAYTLREQLTNCAVLLDLQRESLDNAVKRLDQIGSPFHANLSKAGDLMRKSLGISQVQVIQDLPVLHLAYGYTRLSHQPEAAVLWAFDRKNFDLAGDEPAGNWIPMPVYKLKTEALSFEFDAKRIVKWLHANKLAPDPATIAEPTLWLLEHHSRITSRSGPAFSDQLSQDLLISWLVGSAIHSATHLLIRAIADQSSFGETALSEHLLLSLNQTIIFVNRLQEFSLGGLKTFFEQRLDQAFKSLLEERGDCMFDPYCEETLGGACAGCLHLPEVVCRLFNNALSRILLYGGEIGADMEGVERTLWPNLSSVVGREQFIGLWDSSLD</sequence>
<dbReference type="Proteomes" id="UP000010471">
    <property type="component" value="Plasmid pMIC7113.01"/>
</dbReference>
<keyword evidence="1" id="KW-0614">Plasmid</keyword>
<dbReference type="AlphaFoldDB" id="K9WQC8"/>
<dbReference type="RefSeq" id="WP_015186131.1">
    <property type="nucleotide sequence ID" value="NC_019739.1"/>
</dbReference>
<geneLocation type="plasmid" evidence="1 2">
    <name>pMIC7113.01</name>
</geneLocation>
<accession>K9WQC8</accession>
<evidence type="ECO:0000313" key="1">
    <source>
        <dbReference type="EMBL" id="AFZ22004.1"/>
    </source>
</evidence>
<name>K9WQC8_9CYAN</name>
<dbReference type="EMBL" id="CP003631">
    <property type="protein sequence ID" value="AFZ22004.1"/>
    <property type="molecule type" value="Genomic_DNA"/>
</dbReference>
<gene>
    <name evidence="1" type="ORF">Mic7113_6422</name>
</gene>
<keyword evidence="2" id="KW-1185">Reference proteome</keyword>
<dbReference type="OrthoDB" id="9134227at2"/>
<protein>
    <submittedName>
        <fullName evidence="1">Uncharacterized protein</fullName>
    </submittedName>
</protein>
<dbReference type="KEGG" id="mic:Mic7113_6422"/>